<feature type="chain" id="PRO_5046241678" description="Tetratricopeptide repeat protein" evidence="1">
    <location>
        <begin position="25"/>
        <end position="1000"/>
    </location>
</feature>
<dbReference type="SUPFAM" id="SSF81901">
    <property type="entry name" value="HCP-like"/>
    <property type="match status" value="1"/>
</dbReference>
<name>A0ABV8QY26_9BACT</name>
<evidence type="ECO:0000256" key="1">
    <source>
        <dbReference type="SAM" id="SignalP"/>
    </source>
</evidence>
<dbReference type="PROSITE" id="PS51257">
    <property type="entry name" value="PROKAR_LIPOPROTEIN"/>
    <property type="match status" value="1"/>
</dbReference>
<evidence type="ECO:0000313" key="3">
    <source>
        <dbReference type="Proteomes" id="UP001595907"/>
    </source>
</evidence>
<sequence length="1000" mass="113762">MLKLQHRFIFSICLLLGCTTIAVAQPTWTFDPFGKEKKPEKYEEKKLASEKTGEKNFGTVRRIIQNGTSRFNFYFNANNKLNAVIERAKIANKDDYAKLLPFYPYNLDNTASQKTELDSIIYKSTAGILLHDLRSDWVDNFYLLIGKSYFYKKDFDSAALTFQFINYNLFPRKRKNDDDNKIVGTNEEGSGVGSVSIANKEKRSVIKKVLTLAPSRNEALIWQIRTFIEQNQLGDAAGLISILQNDKNLPARLQNDLAEVTAYWFYNQNIYDSAAVHLKKALTNADTKQDKSRWEYLLAQLYENTGQFNEASTYYFKAAQHTTDPVMDIYARLSEAKMMRNSGNNKELDNSIANLLKMARKDRFEEYRDIIYYSIGQLSLQKPDTTNGIGYYLKSIAYNSNTSNYKDRSYLQLGDIAFVQRRYIDAGNFYDSLTVATLEKDFDTKPVEDRKDILSRLVPFLKAIQKEDSLQKLASLPEAERNAILKKMVKKYRKENGLKEEDFGGDNPITFANNKAPEDLFKTNGSSSGEWYFYNASLRSKGFTSFKSKWGKRPNVDNWRRKVAAEASIVNSRNNGNISNNLDPDAKVVDGATKPDAEKKENAFSFESLLDELPLTTEKLAASNKVIANNLYDAAQIFQNEIKDYTEAINSYERFATQFEKNEKIADVYVGLSYCYSKIGDKVKADYYASLVKNNYPGTMASAIINNPASLKSAEKNPTISAKYAAIYDLFLEGNFEKAIAAKKTADSLYGKNYWTPQLLYIEAVYYIKEKKDSNAIAVLQNIEKLYAVSPLKEKATTLISVLQRRAEIEQYLTNLQVTREEEEKVIVGDDKVIPATQVKTVAPKAVEPKTIAPSIVTRAVSDTIKVPEIYKNKSFTLQPEKAHYVVMILDKIDGVYVNEAKNAFTRFNKESMATINIAISKDAVDAQTALLLFTPFENATEALKYFDRIKKAASTEVSWLQPSKYSFIIITESNLKLLKENKDFVGYKQLLNNNYGNKF</sequence>
<dbReference type="InterPro" id="IPR011990">
    <property type="entry name" value="TPR-like_helical_dom_sf"/>
</dbReference>
<evidence type="ECO:0008006" key="4">
    <source>
        <dbReference type="Google" id="ProtNLM"/>
    </source>
</evidence>
<keyword evidence="1" id="KW-0732">Signal</keyword>
<reference evidence="3" key="1">
    <citation type="journal article" date="2019" name="Int. J. Syst. Evol. Microbiol.">
        <title>The Global Catalogue of Microorganisms (GCM) 10K type strain sequencing project: providing services to taxonomists for standard genome sequencing and annotation.</title>
        <authorList>
            <consortium name="The Broad Institute Genomics Platform"/>
            <consortium name="The Broad Institute Genome Sequencing Center for Infectious Disease"/>
            <person name="Wu L."/>
            <person name="Ma J."/>
        </authorList>
    </citation>
    <scope>NUCLEOTIDE SEQUENCE [LARGE SCALE GENOMIC DNA]</scope>
    <source>
        <strain evidence="3">CECT 8289</strain>
    </source>
</reference>
<dbReference type="EMBL" id="JBHSCZ010000005">
    <property type="protein sequence ID" value="MFC4263879.1"/>
    <property type="molecule type" value="Genomic_DNA"/>
</dbReference>
<keyword evidence="3" id="KW-1185">Reference proteome</keyword>
<protein>
    <recommendedName>
        <fullName evidence="4">Tetratricopeptide repeat protein</fullName>
    </recommendedName>
</protein>
<proteinExistence type="predicted"/>
<dbReference type="Proteomes" id="UP001595907">
    <property type="component" value="Unassembled WGS sequence"/>
</dbReference>
<organism evidence="2 3">
    <name type="scientific">Ferruginibacter yonginensis</name>
    <dbReference type="NCBI Taxonomy" id="1310416"/>
    <lineage>
        <taxon>Bacteria</taxon>
        <taxon>Pseudomonadati</taxon>
        <taxon>Bacteroidota</taxon>
        <taxon>Chitinophagia</taxon>
        <taxon>Chitinophagales</taxon>
        <taxon>Chitinophagaceae</taxon>
        <taxon>Ferruginibacter</taxon>
    </lineage>
</organism>
<evidence type="ECO:0000313" key="2">
    <source>
        <dbReference type="EMBL" id="MFC4263879.1"/>
    </source>
</evidence>
<dbReference type="RefSeq" id="WP_379710992.1">
    <property type="nucleotide sequence ID" value="NZ_JBHSCZ010000005.1"/>
</dbReference>
<accession>A0ABV8QY26</accession>
<comment type="caution">
    <text evidence="2">The sequence shown here is derived from an EMBL/GenBank/DDBJ whole genome shotgun (WGS) entry which is preliminary data.</text>
</comment>
<dbReference type="Gene3D" id="1.25.40.10">
    <property type="entry name" value="Tetratricopeptide repeat domain"/>
    <property type="match status" value="3"/>
</dbReference>
<feature type="signal peptide" evidence="1">
    <location>
        <begin position="1"/>
        <end position="24"/>
    </location>
</feature>
<gene>
    <name evidence="2" type="ORF">ACFOWM_13375</name>
</gene>